<dbReference type="SUPFAM" id="SSF53448">
    <property type="entry name" value="Nucleotide-diphospho-sugar transferases"/>
    <property type="match status" value="1"/>
</dbReference>
<name>A0A0B5FSD2_9BACT</name>
<dbReference type="Proteomes" id="UP000035036">
    <property type="component" value="Chromosome"/>
</dbReference>
<dbReference type="EMBL" id="CP010311">
    <property type="protein sequence ID" value="AJF07549.1"/>
    <property type="molecule type" value="Genomic_DNA"/>
</dbReference>
<accession>A0A0B5FSD2</accession>
<dbReference type="RefSeq" id="WP_040201468.1">
    <property type="nucleotide sequence ID" value="NZ_CP010311.1"/>
</dbReference>
<dbReference type="Pfam" id="PF02348">
    <property type="entry name" value="CTP_transf_3"/>
    <property type="match status" value="1"/>
</dbReference>
<dbReference type="InterPro" id="IPR050793">
    <property type="entry name" value="CMP-NeuNAc_synthase"/>
</dbReference>
<evidence type="ECO:0000313" key="2">
    <source>
        <dbReference type="Proteomes" id="UP000035036"/>
    </source>
</evidence>
<dbReference type="InterPro" id="IPR029044">
    <property type="entry name" value="Nucleotide-diphossugar_trans"/>
</dbReference>
<dbReference type="KEGG" id="gsb:GSUB_14700"/>
<protein>
    <submittedName>
        <fullName evidence="1">CMP-N-acetlyneuraminic acid synthetase</fullName>
    </submittedName>
</protein>
<dbReference type="STRING" id="483547.GSUB_14700"/>
<keyword evidence="2" id="KW-1185">Reference proteome</keyword>
<dbReference type="PANTHER" id="PTHR21485">
    <property type="entry name" value="HAD SUPERFAMILY MEMBERS CMAS AND KDSC"/>
    <property type="match status" value="1"/>
</dbReference>
<dbReference type="PANTHER" id="PTHR21485:SF6">
    <property type="entry name" value="N-ACYLNEURAMINATE CYTIDYLYLTRANSFERASE-RELATED"/>
    <property type="match status" value="1"/>
</dbReference>
<reference evidence="1 2" key="1">
    <citation type="journal article" date="2015" name="Genome Announc.">
        <title>Genomes of Geoalkalibacter ferrihydriticus Z-0531T and Geoalkalibacter subterraneus Red1T, Two Haloalkaliphilic Metal-Reducing Deltaproteobacteria.</title>
        <authorList>
            <person name="Badalamenti J.P."/>
            <person name="Krajmalnik-Brown R."/>
            <person name="Torres C.I."/>
            <person name="Bond D.R."/>
        </authorList>
    </citation>
    <scope>NUCLEOTIDE SEQUENCE [LARGE SCALE GENOMIC DNA]</scope>
    <source>
        <strain evidence="1 2">Red1</strain>
    </source>
</reference>
<dbReference type="OrthoDB" id="9805604at2"/>
<evidence type="ECO:0000313" key="1">
    <source>
        <dbReference type="EMBL" id="AJF07549.1"/>
    </source>
</evidence>
<dbReference type="HOGENOM" id="CLU_042930_1_1_7"/>
<dbReference type="AlphaFoldDB" id="A0A0B5FSD2"/>
<dbReference type="InterPro" id="IPR003329">
    <property type="entry name" value="Cytidylyl_trans"/>
</dbReference>
<dbReference type="CDD" id="cd02513">
    <property type="entry name" value="CMP-NeuAc_Synthase"/>
    <property type="match status" value="1"/>
</dbReference>
<sequence>MYEGRRILAVIPARGGSKGLPGKNIRELAGKPLIAWSIEAGRQSRYVDQLVVSTDSKEIAQIAELWGGDAPFLRPADLATDEAKGIDAILHAVHWHRERGESFDLVLVLQPTSPLRTAGDIDRAVELLFEKSASAIVSVCPTGHHPWWANTLPEDGSMKNFLRPGVMNTNRQELPEFCRLNGAIYLAYIQFLEKTFSFIADGTFAYVMPAEASVDIDKMLDLHLAEILLKERKRKSLA</sequence>
<dbReference type="Gene3D" id="3.90.550.10">
    <property type="entry name" value="Spore Coat Polysaccharide Biosynthesis Protein SpsA, Chain A"/>
    <property type="match status" value="1"/>
</dbReference>
<dbReference type="GO" id="GO:0008781">
    <property type="term" value="F:N-acylneuraminate cytidylyltransferase activity"/>
    <property type="evidence" value="ECO:0007669"/>
    <property type="project" value="TreeGrafter"/>
</dbReference>
<gene>
    <name evidence="1" type="ORF">GSUB_14700</name>
</gene>
<organism evidence="1 2">
    <name type="scientific">Geoalkalibacter subterraneus</name>
    <dbReference type="NCBI Taxonomy" id="483547"/>
    <lineage>
        <taxon>Bacteria</taxon>
        <taxon>Pseudomonadati</taxon>
        <taxon>Thermodesulfobacteriota</taxon>
        <taxon>Desulfuromonadia</taxon>
        <taxon>Desulfuromonadales</taxon>
        <taxon>Geoalkalibacteraceae</taxon>
        <taxon>Geoalkalibacter</taxon>
    </lineage>
</organism>
<proteinExistence type="predicted"/>